<evidence type="ECO:0000256" key="13">
    <source>
        <dbReference type="PIRNR" id="PIRNR004930"/>
    </source>
</evidence>
<comment type="function">
    <text evidence="13">Required for the formation of a threonylcarbamoyl group on adenosine at position 37 (t(6)A37) in tRNAs that read codons beginning with adenine.</text>
</comment>
<sequence>MQDQSTDMADIGKDIQRAATFLSQGKLVAIPTETVYGLAANAFDEAAVVKIFEAKNRPAFDPLIVHTFAVSEIAGIVREVPDVAYVLAERFWPGPLTLILPKGERVPFLVTSGHDSVGVRIPRHPLTLDLLRQLPFPVAAPSANPFGYVSPTTAQHVQDQLGSRIPYILDGGACAVGIESTILSLNGDEVEVLRLGGLALEELEEVVHISKARIKTSSSNPTAPGMLSSHYSPRKKVLLGSIEANLPLVDGARIGVISLKKNFPQVPIGQQIQLSASGDLGEAARSLFSALRTLDEQPIDLILAEPMPEQGLGRAINDRLQRASFQG</sequence>
<comment type="subcellular location">
    <subcellularLocation>
        <location evidence="1 13">Cytoplasm</location>
    </subcellularLocation>
</comment>
<protein>
    <recommendedName>
        <fullName evidence="4 13">Threonylcarbamoyl-AMP synthase</fullName>
        <shortName evidence="13">TC-AMP synthase</shortName>
        <ecNumber evidence="3 13">2.7.7.87</ecNumber>
    </recommendedName>
    <alternativeName>
        <fullName evidence="11 13">L-threonylcarbamoyladenylate synthase</fullName>
    </alternativeName>
</protein>
<dbReference type="InterPro" id="IPR010923">
    <property type="entry name" value="T(6)A37_SUA5"/>
</dbReference>
<evidence type="ECO:0000256" key="12">
    <source>
        <dbReference type="ARBA" id="ARBA00048366"/>
    </source>
</evidence>
<dbReference type="InterPro" id="IPR005145">
    <property type="entry name" value="Sua5_C"/>
</dbReference>
<dbReference type="PROSITE" id="PS51163">
    <property type="entry name" value="YRDC"/>
    <property type="match status" value="1"/>
</dbReference>
<dbReference type="PANTHER" id="PTHR17490">
    <property type="entry name" value="SUA5"/>
    <property type="match status" value="1"/>
</dbReference>
<evidence type="ECO:0000259" key="14">
    <source>
        <dbReference type="PROSITE" id="PS51163"/>
    </source>
</evidence>
<dbReference type="InterPro" id="IPR006070">
    <property type="entry name" value="Sua5-like_dom"/>
</dbReference>
<dbReference type="EC" id="2.7.7.87" evidence="3 13"/>
<dbReference type="EMBL" id="JBGOGF010000003">
    <property type="protein sequence ID" value="MFA1770931.1"/>
    <property type="molecule type" value="Genomic_DNA"/>
</dbReference>
<comment type="catalytic activity">
    <reaction evidence="12 13">
        <text>L-threonine + hydrogencarbonate + ATP = L-threonylcarbamoyladenylate + diphosphate + H2O</text>
        <dbReference type="Rhea" id="RHEA:36407"/>
        <dbReference type="ChEBI" id="CHEBI:15377"/>
        <dbReference type="ChEBI" id="CHEBI:17544"/>
        <dbReference type="ChEBI" id="CHEBI:30616"/>
        <dbReference type="ChEBI" id="CHEBI:33019"/>
        <dbReference type="ChEBI" id="CHEBI:57926"/>
        <dbReference type="ChEBI" id="CHEBI:73682"/>
        <dbReference type="EC" id="2.7.7.87"/>
    </reaction>
</comment>
<dbReference type="InterPro" id="IPR038385">
    <property type="entry name" value="Sua5/YwlC_C"/>
</dbReference>
<evidence type="ECO:0000256" key="9">
    <source>
        <dbReference type="ARBA" id="ARBA00022741"/>
    </source>
</evidence>
<evidence type="ECO:0000256" key="7">
    <source>
        <dbReference type="ARBA" id="ARBA00022694"/>
    </source>
</evidence>
<keyword evidence="16" id="KW-1185">Reference proteome</keyword>
<gene>
    <name evidence="15" type="ORF">ACD591_06480</name>
</gene>
<evidence type="ECO:0000256" key="1">
    <source>
        <dbReference type="ARBA" id="ARBA00004496"/>
    </source>
</evidence>
<keyword evidence="6 13" id="KW-0808">Transferase</keyword>
<dbReference type="Gene3D" id="3.40.50.11030">
    <property type="entry name" value="Threonylcarbamoyl-AMP synthase, C-terminal domain"/>
    <property type="match status" value="1"/>
</dbReference>
<evidence type="ECO:0000313" key="15">
    <source>
        <dbReference type="EMBL" id="MFA1770931.1"/>
    </source>
</evidence>
<dbReference type="NCBIfam" id="TIGR00057">
    <property type="entry name" value="L-threonylcarbamoyladenylate synthase"/>
    <property type="match status" value="1"/>
</dbReference>
<evidence type="ECO:0000256" key="6">
    <source>
        <dbReference type="ARBA" id="ARBA00022679"/>
    </source>
</evidence>
<dbReference type="Proteomes" id="UP001570846">
    <property type="component" value="Unassembled WGS sequence"/>
</dbReference>
<feature type="domain" description="YrdC-like" evidence="14">
    <location>
        <begin position="12"/>
        <end position="198"/>
    </location>
</feature>
<organism evidence="15 16">
    <name type="scientific">Rufibacter glacialis</name>
    <dbReference type="NCBI Taxonomy" id="1259555"/>
    <lineage>
        <taxon>Bacteria</taxon>
        <taxon>Pseudomonadati</taxon>
        <taxon>Bacteroidota</taxon>
        <taxon>Cytophagia</taxon>
        <taxon>Cytophagales</taxon>
        <taxon>Hymenobacteraceae</taxon>
        <taxon>Rufibacter</taxon>
    </lineage>
</organism>
<dbReference type="PANTHER" id="PTHR17490:SF16">
    <property type="entry name" value="THREONYLCARBAMOYL-AMP SYNTHASE"/>
    <property type="match status" value="1"/>
</dbReference>
<keyword evidence="9 13" id="KW-0547">Nucleotide-binding</keyword>
<evidence type="ECO:0000256" key="2">
    <source>
        <dbReference type="ARBA" id="ARBA00007663"/>
    </source>
</evidence>
<proteinExistence type="inferred from homology"/>
<keyword evidence="10 13" id="KW-0067">ATP-binding</keyword>
<evidence type="ECO:0000256" key="3">
    <source>
        <dbReference type="ARBA" id="ARBA00012584"/>
    </source>
</evidence>
<reference evidence="15 16" key="1">
    <citation type="submission" date="2024-08" db="EMBL/GenBank/DDBJ databases">
        <authorList>
            <person name="Wei W."/>
        </authorList>
    </citation>
    <scope>NUCLEOTIDE SEQUENCE [LARGE SCALE GENOMIC DNA]</scope>
    <source>
        <strain evidence="15 16">XU2</strain>
    </source>
</reference>
<keyword evidence="5 13" id="KW-0963">Cytoplasm</keyword>
<dbReference type="GO" id="GO:0061710">
    <property type="term" value="F:L-threonylcarbamoyladenylate synthase"/>
    <property type="evidence" value="ECO:0007669"/>
    <property type="project" value="UniProtKB-EC"/>
</dbReference>
<evidence type="ECO:0000256" key="11">
    <source>
        <dbReference type="ARBA" id="ARBA00029774"/>
    </source>
</evidence>
<dbReference type="Pfam" id="PF03481">
    <property type="entry name" value="Sua5_C"/>
    <property type="match status" value="1"/>
</dbReference>
<dbReference type="RefSeq" id="WP_308422712.1">
    <property type="nucleotide sequence ID" value="NZ_BMMG01000004.1"/>
</dbReference>
<accession>A0ABV4RCU5</accession>
<keyword evidence="8 13" id="KW-0548">Nucleotidyltransferase</keyword>
<keyword evidence="7 13" id="KW-0819">tRNA processing</keyword>
<dbReference type="InterPro" id="IPR017945">
    <property type="entry name" value="DHBP_synth_RibB-like_a/b_dom"/>
</dbReference>
<evidence type="ECO:0000256" key="10">
    <source>
        <dbReference type="ARBA" id="ARBA00022840"/>
    </source>
</evidence>
<dbReference type="Pfam" id="PF01300">
    <property type="entry name" value="Sua5_yciO_yrdC"/>
    <property type="match status" value="1"/>
</dbReference>
<dbReference type="SUPFAM" id="SSF55821">
    <property type="entry name" value="YrdC/RibB"/>
    <property type="match status" value="1"/>
</dbReference>
<dbReference type="Gene3D" id="3.90.870.10">
    <property type="entry name" value="DHBP synthase"/>
    <property type="match status" value="1"/>
</dbReference>
<dbReference type="PIRSF" id="PIRSF004930">
    <property type="entry name" value="Tln_factor_SUA5"/>
    <property type="match status" value="1"/>
</dbReference>
<evidence type="ECO:0000256" key="4">
    <source>
        <dbReference type="ARBA" id="ARBA00015492"/>
    </source>
</evidence>
<dbReference type="InterPro" id="IPR050156">
    <property type="entry name" value="TC-AMP_synthase_SUA5"/>
</dbReference>
<name>A0ABV4RCU5_9BACT</name>
<evidence type="ECO:0000256" key="5">
    <source>
        <dbReference type="ARBA" id="ARBA00022490"/>
    </source>
</evidence>
<evidence type="ECO:0000256" key="8">
    <source>
        <dbReference type="ARBA" id="ARBA00022695"/>
    </source>
</evidence>
<evidence type="ECO:0000313" key="16">
    <source>
        <dbReference type="Proteomes" id="UP001570846"/>
    </source>
</evidence>
<comment type="caution">
    <text evidence="15">The sequence shown here is derived from an EMBL/GenBank/DDBJ whole genome shotgun (WGS) entry which is preliminary data.</text>
</comment>
<comment type="similarity">
    <text evidence="2 13">Belongs to the SUA5 family.</text>
</comment>